<evidence type="ECO:0000256" key="1">
    <source>
        <dbReference type="SAM" id="Coils"/>
    </source>
</evidence>
<feature type="coiled-coil region" evidence="1">
    <location>
        <begin position="14"/>
        <end position="78"/>
    </location>
</feature>
<accession>A0ABY3SL30</accession>
<sequence length="174" mass="20044">MIMDMEYSYEEAHSARFQQVLERLKQEHVALKRELEHVQELTGHMAAKLGTEEARKLLREIKQEMETLLCKLEEHEEWEEAEVLPVLAGYASQGLEPSFLTSAWVLEEEHKQTERFVRSFLAYAEQCETASLPKLKKAVSLLCVACSVVEDHLLAEEETVLPVAEEILNECQDE</sequence>
<feature type="domain" description="Hemerythrin-like" evidence="2">
    <location>
        <begin position="21"/>
        <end position="163"/>
    </location>
</feature>
<dbReference type="Gene3D" id="1.20.120.520">
    <property type="entry name" value="nmb1532 protein domain like"/>
    <property type="match status" value="1"/>
</dbReference>
<protein>
    <submittedName>
        <fullName evidence="3">Hemerythrin domain-containing protein</fullName>
    </submittedName>
</protein>
<dbReference type="RefSeq" id="WP_235120226.1">
    <property type="nucleotide sequence ID" value="NZ_CP090978.1"/>
</dbReference>
<evidence type="ECO:0000313" key="4">
    <source>
        <dbReference type="Proteomes" id="UP001649230"/>
    </source>
</evidence>
<organism evidence="3 4">
    <name type="scientific">Paenibacillus hexagrammi</name>
    <dbReference type="NCBI Taxonomy" id="2908839"/>
    <lineage>
        <taxon>Bacteria</taxon>
        <taxon>Bacillati</taxon>
        <taxon>Bacillota</taxon>
        <taxon>Bacilli</taxon>
        <taxon>Bacillales</taxon>
        <taxon>Paenibacillaceae</taxon>
        <taxon>Paenibacillus</taxon>
    </lineage>
</organism>
<dbReference type="EMBL" id="CP090978">
    <property type="protein sequence ID" value="UJF33835.1"/>
    <property type="molecule type" value="Genomic_DNA"/>
</dbReference>
<dbReference type="Proteomes" id="UP001649230">
    <property type="component" value="Chromosome"/>
</dbReference>
<keyword evidence="4" id="KW-1185">Reference proteome</keyword>
<reference evidence="3 4" key="1">
    <citation type="journal article" date="2024" name="Int. J. Syst. Evol. Microbiol.">
        <title>Paenibacillus hexagrammi sp. nov., a novel bacterium isolated from the gut content of Hexagrammos agrammus.</title>
        <authorList>
            <person name="Jung H.K."/>
            <person name="Kim D.G."/>
            <person name="Zin H."/>
            <person name="Park J."/>
            <person name="Jung H."/>
            <person name="Kim Y.O."/>
            <person name="Kong H.J."/>
            <person name="Kim J.W."/>
            <person name="Kim Y.S."/>
        </authorList>
    </citation>
    <scope>NUCLEOTIDE SEQUENCE [LARGE SCALE GENOMIC DNA]</scope>
    <source>
        <strain evidence="3 4">YPD9-1</strain>
    </source>
</reference>
<proteinExistence type="predicted"/>
<evidence type="ECO:0000259" key="2">
    <source>
        <dbReference type="Pfam" id="PF01814"/>
    </source>
</evidence>
<evidence type="ECO:0000313" key="3">
    <source>
        <dbReference type="EMBL" id="UJF33835.1"/>
    </source>
</evidence>
<dbReference type="Pfam" id="PF01814">
    <property type="entry name" value="Hemerythrin"/>
    <property type="match status" value="1"/>
</dbReference>
<keyword evidence="1" id="KW-0175">Coiled coil</keyword>
<gene>
    <name evidence="3" type="ORF">L0M14_00770</name>
</gene>
<dbReference type="InterPro" id="IPR012312">
    <property type="entry name" value="Hemerythrin-like"/>
</dbReference>
<name>A0ABY3SL30_9BACL</name>